<dbReference type="InterPro" id="IPR050624">
    <property type="entry name" value="HTH-type_Tx_Regulator"/>
</dbReference>
<accession>W1Q553</accession>
<evidence type="ECO:0000313" key="4">
    <source>
        <dbReference type="EMBL" id="ESK66316.1"/>
    </source>
</evidence>
<dbReference type="Gene3D" id="1.10.357.10">
    <property type="entry name" value="Tetracycline Repressor, domain 2"/>
    <property type="match status" value="1"/>
</dbReference>
<dbReference type="EMBL" id="ACIN03000001">
    <property type="protein sequence ID" value="ESK66316.1"/>
    <property type="molecule type" value="Genomic_DNA"/>
</dbReference>
<feature type="DNA-binding region" description="H-T-H motif" evidence="2">
    <location>
        <begin position="52"/>
        <end position="71"/>
    </location>
</feature>
<name>W1Q553_ABIDE</name>
<evidence type="ECO:0000313" key="5">
    <source>
        <dbReference type="Proteomes" id="UP000019050"/>
    </source>
</evidence>
<sequence length="215" mass="24926">MIDKLNFLFYNMNEYKIYSLKQKGGTIAVDKKQALKLAAHEVFSKKGYKATGISEIAKQAGMAVGSFYNYYDSKEAIFLDIYIDENNRARQAMIEEIDWQMDMVELVSQIFGRSRSLVSSNKILKEWYNPAIADELHGYYSSEEGKVSNPFHNFLVETFTSRMLAEGYSQDKIQDILRVYNLFYYMDMQITEQDVPELSRTLEILATNFVKGILK</sequence>
<evidence type="ECO:0000259" key="3">
    <source>
        <dbReference type="PROSITE" id="PS50977"/>
    </source>
</evidence>
<dbReference type="SUPFAM" id="SSF46689">
    <property type="entry name" value="Homeodomain-like"/>
    <property type="match status" value="1"/>
</dbReference>
<reference evidence="4" key="1">
    <citation type="submission" date="2013-06" db="EMBL/GenBank/DDBJ databases">
        <authorList>
            <person name="Weinstock G."/>
            <person name="Sodergren E."/>
            <person name="Clifton S."/>
            <person name="Fulton L."/>
            <person name="Fulton B."/>
            <person name="Courtney L."/>
            <person name="Fronick C."/>
            <person name="Harrison M."/>
            <person name="Strong C."/>
            <person name="Farmer C."/>
            <person name="Delahaunty K."/>
            <person name="Markovic C."/>
            <person name="Hall O."/>
            <person name="Minx P."/>
            <person name="Tomlinson C."/>
            <person name="Mitreva M."/>
            <person name="Nelson J."/>
            <person name="Hou S."/>
            <person name="Wollam A."/>
            <person name="Pepin K.H."/>
            <person name="Johnson M."/>
            <person name="Bhonagiri V."/>
            <person name="Nash W.E."/>
            <person name="Warren W."/>
            <person name="Chinwalla A."/>
            <person name="Mardis E.R."/>
            <person name="Wilson R.K."/>
        </authorList>
    </citation>
    <scope>NUCLEOTIDE SEQUENCE [LARGE SCALE GENOMIC DNA]</scope>
    <source>
        <strain evidence="4">ATCC 49176</strain>
    </source>
</reference>
<proteinExistence type="predicted"/>
<dbReference type="PANTHER" id="PTHR43479">
    <property type="entry name" value="ACREF/ENVCD OPERON REPRESSOR-RELATED"/>
    <property type="match status" value="1"/>
</dbReference>
<dbReference type="AlphaFoldDB" id="W1Q553"/>
<dbReference type="Proteomes" id="UP000019050">
    <property type="component" value="Unassembled WGS sequence"/>
</dbReference>
<dbReference type="PRINTS" id="PR00455">
    <property type="entry name" value="HTHTETR"/>
</dbReference>
<dbReference type="HOGENOM" id="CLU_069356_42_3_9"/>
<keyword evidence="1 2" id="KW-0238">DNA-binding</keyword>
<evidence type="ECO:0000256" key="2">
    <source>
        <dbReference type="PROSITE-ProRule" id="PRU00335"/>
    </source>
</evidence>
<keyword evidence="5" id="KW-1185">Reference proteome</keyword>
<evidence type="ECO:0000256" key="1">
    <source>
        <dbReference type="ARBA" id="ARBA00023125"/>
    </source>
</evidence>
<dbReference type="PANTHER" id="PTHR43479:SF8">
    <property type="entry name" value="TRANSCRIPTIONAL REGULATOR, TETR FAMILY"/>
    <property type="match status" value="1"/>
</dbReference>
<dbReference type="InterPro" id="IPR009057">
    <property type="entry name" value="Homeodomain-like_sf"/>
</dbReference>
<dbReference type="STRING" id="592010.GCWU000182_000002"/>
<dbReference type="eggNOG" id="COG1309">
    <property type="taxonomic scope" value="Bacteria"/>
</dbReference>
<organism evidence="4 5">
    <name type="scientific">Abiotrophia defectiva ATCC 49176</name>
    <dbReference type="NCBI Taxonomy" id="592010"/>
    <lineage>
        <taxon>Bacteria</taxon>
        <taxon>Bacillati</taxon>
        <taxon>Bacillota</taxon>
        <taxon>Bacilli</taxon>
        <taxon>Lactobacillales</taxon>
        <taxon>Aerococcaceae</taxon>
        <taxon>Abiotrophia</taxon>
    </lineage>
</organism>
<gene>
    <name evidence="4" type="ORF">GCWU000182_000002</name>
</gene>
<feature type="domain" description="HTH tetR-type" evidence="3">
    <location>
        <begin position="29"/>
        <end position="89"/>
    </location>
</feature>
<dbReference type="GO" id="GO:0003677">
    <property type="term" value="F:DNA binding"/>
    <property type="evidence" value="ECO:0007669"/>
    <property type="project" value="UniProtKB-UniRule"/>
</dbReference>
<dbReference type="Pfam" id="PF00440">
    <property type="entry name" value="TetR_N"/>
    <property type="match status" value="1"/>
</dbReference>
<protein>
    <submittedName>
        <fullName evidence="4">Transcriptional regulator, TetR family</fullName>
    </submittedName>
</protein>
<dbReference type="PROSITE" id="PS50977">
    <property type="entry name" value="HTH_TETR_2"/>
    <property type="match status" value="1"/>
</dbReference>
<comment type="caution">
    <text evidence="4">The sequence shown here is derived from an EMBL/GenBank/DDBJ whole genome shotgun (WGS) entry which is preliminary data.</text>
</comment>
<dbReference type="InterPro" id="IPR001647">
    <property type="entry name" value="HTH_TetR"/>
</dbReference>